<dbReference type="InterPro" id="IPR052437">
    <property type="entry name" value="Pectin_Meth_Modulator"/>
</dbReference>
<keyword evidence="5" id="KW-0325">Glycoprotein</keyword>
<dbReference type="EMBL" id="DUZY01000007">
    <property type="protein sequence ID" value="DAD45822.1"/>
    <property type="molecule type" value="Genomic_DNA"/>
</dbReference>
<sequence length="143" mass="15615">MFLQVIWLRMVILNMGLTCSRTSLPESSSQTKRPCIPTPWLACSVPQSSEDSKHFSVPSGFTTIELVAGRENANIAQVLRTVPGKSYNLTFTVGDAKNGCHGSVMVEAFAAKETLKVPFQAHGSSKFKTVNLKFRAVEPIVTL</sequence>
<gene>
    <name evidence="8" type="ORF">HUJ06_004052</name>
</gene>
<comment type="caution">
    <text evidence="8">The sequence shown here is derived from an EMBL/GenBank/DDBJ whole genome shotgun (WGS) entry which is preliminary data.</text>
</comment>
<evidence type="ECO:0000256" key="6">
    <source>
        <dbReference type="SAM" id="SignalP"/>
    </source>
</evidence>
<comment type="subcellular location">
    <subcellularLocation>
        <location evidence="1">Cell envelope</location>
    </subcellularLocation>
    <subcellularLocation>
        <location evidence="2">Secreted</location>
    </subcellularLocation>
</comment>
<evidence type="ECO:0000256" key="2">
    <source>
        <dbReference type="ARBA" id="ARBA00004613"/>
    </source>
</evidence>
<keyword evidence="4 6" id="KW-0732">Signal</keyword>
<dbReference type="InterPro" id="IPR006946">
    <property type="entry name" value="DGR2-like_dom"/>
</dbReference>
<dbReference type="AlphaFoldDB" id="A0A822ZKX4"/>
<name>A0A822ZKX4_NELNU</name>
<reference evidence="8 9" key="1">
    <citation type="journal article" date="2020" name="Mol. Biol. Evol.">
        <title>Distinct Expression and Methylation Patterns for Genes with Different Fates following a Single Whole-Genome Duplication in Flowering Plants.</title>
        <authorList>
            <person name="Shi T."/>
            <person name="Rahmani R.S."/>
            <person name="Gugger P.F."/>
            <person name="Wang M."/>
            <person name="Li H."/>
            <person name="Zhang Y."/>
            <person name="Li Z."/>
            <person name="Wang Q."/>
            <person name="Van de Peer Y."/>
            <person name="Marchal K."/>
            <person name="Chen J."/>
        </authorList>
    </citation>
    <scope>NUCLEOTIDE SEQUENCE [LARGE SCALE GENOMIC DNA]</scope>
    <source>
        <tissue evidence="8">Leaf</tissue>
    </source>
</reference>
<feature type="chain" id="PRO_5032853023" description="DUF642 domain-containing protein" evidence="6">
    <location>
        <begin position="23"/>
        <end position="143"/>
    </location>
</feature>
<evidence type="ECO:0000259" key="7">
    <source>
        <dbReference type="Pfam" id="PF04862"/>
    </source>
</evidence>
<evidence type="ECO:0000256" key="1">
    <source>
        <dbReference type="ARBA" id="ARBA00004196"/>
    </source>
</evidence>
<dbReference type="PANTHER" id="PTHR31265">
    <property type="entry name" value="OS02G0527500 PROTEIN-RELATED"/>
    <property type="match status" value="1"/>
</dbReference>
<dbReference type="PANTHER" id="PTHR31265:SF22">
    <property type="entry name" value="DUF642 DOMAIN-CONTAINING PROTEIN"/>
    <property type="match status" value="1"/>
</dbReference>
<dbReference type="Pfam" id="PF04862">
    <property type="entry name" value="DUF642"/>
    <property type="match status" value="1"/>
</dbReference>
<accession>A0A822ZKX4</accession>
<proteinExistence type="predicted"/>
<keyword evidence="3" id="KW-0964">Secreted</keyword>
<evidence type="ECO:0000256" key="4">
    <source>
        <dbReference type="ARBA" id="ARBA00022729"/>
    </source>
</evidence>
<keyword evidence="9" id="KW-1185">Reference proteome</keyword>
<evidence type="ECO:0000256" key="3">
    <source>
        <dbReference type="ARBA" id="ARBA00022525"/>
    </source>
</evidence>
<dbReference type="Proteomes" id="UP000607653">
    <property type="component" value="Unassembled WGS sequence"/>
</dbReference>
<evidence type="ECO:0000256" key="5">
    <source>
        <dbReference type="ARBA" id="ARBA00023180"/>
    </source>
</evidence>
<feature type="signal peptide" evidence="6">
    <location>
        <begin position="1"/>
        <end position="22"/>
    </location>
</feature>
<evidence type="ECO:0000313" key="8">
    <source>
        <dbReference type="EMBL" id="DAD45822.1"/>
    </source>
</evidence>
<dbReference type="GO" id="GO:0005576">
    <property type="term" value="C:extracellular region"/>
    <property type="evidence" value="ECO:0007669"/>
    <property type="project" value="UniProtKB-SubCell"/>
</dbReference>
<protein>
    <recommendedName>
        <fullName evidence="7">DUF642 domain-containing protein</fullName>
    </recommendedName>
</protein>
<feature type="domain" description="DUF642" evidence="7">
    <location>
        <begin position="50"/>
        <end position="143"/>
    </location>
</feature>
<evidence type="ECO:0000313" key="9">
    <source>
        <dbReference type="Proteomes" id="UP000607653"/>
    </source>
</evidence>
<organism evidence="8 9">
    <name type="scientific">Nelumbo nucifera</name>
    <name type="common">Sacred lotus</name>
    <dbReference type="NCBI Taxonomy" id="4432"/>
    <lineage>
        <taxon>Eukaryota</taxon>
        <taxon>Viridiplantae</taxon>
        <taxon>Streptophyta</taxon>
        <taxon>Embryophyta</taxon>
        <taxon>Tracheophyta</taxon>
        <taxon>Spermatophyta</taxon>
        <taxon>Magnoliopsida</taxon>
        <taxon>Proteales</taxon>
        <taxon>Nelumbonaceae</taxon>
        <taxon>Nelumbo</taxon>
    </lineage>
</organism>